<dbReference type="SUPFAM" id="SSF48371">
    <property type="entry name" value="ARM repeat"/>
    <property type="match status" value="1"/>
</dbReference>
<dbReference type="InterPro" id="IPR016024">
    <property type="entry name" value="ARM-type_fold"/>
</dbReference>
<evidence type="ECO:0008006" key="3">
    <source>
        <dbReference type="Google" id="ProtNLM"/>
    </source>
</evidence>
<proteinExistence type="predicted"/>
<evidence type="ECO:0000313" key="2">
    <source>
        <dbReference type="Proteomes" id="UP000593564"/>
    </source>
</evidence>
<dbReference type="GO" id="GO:0003723">
    <property type="term" value="F:RNA binding"/>
    <property type="evidence" value="ECO:0007669"/>
    <property type="project" value="TreeGrafter"/>
</dbReference>
<name>A0A7J7FSH0_CAMSI</name>
<organism evidence="1 2">
    <name type="scientific">Camellia sinensis</name>
    <name type="common">Tea plant</name>
    <name type="synonym">Thea sinensis</name>
    <dbReference type="NCBI Taxonomy" id="4442"/>
    <lineage>
        <taxon>Eukaryota</taxon>
        <taxon>Viridiplantae</taxon>
        <taxon>Streptophyta</taxon>
        <taxon>Embryophyta</taxon>
        <taxon>Tracheophyta</taxon>
        <taxon>Spermatophyta</taxon>
        <taxon>Magnoliopsida</taxon>
        <taxon>eudicotyledons</taxon>
        <taxon>Gunneridae</taxon>
        <taxon>Pentapetalae</taxon>
        <taxon>asterids</taxon>
        <taxon>Ericales</taxon>
        <taxon>Theaceae</taxon>
        <taxon>Camellia</taxon>
    </lineage>
</organism>
<dbReference type="Gene3D" id="1.25.40.180">
    <property type="match status" value="1"/>
</dbReference>
<keyword evidence="2" id="KW-1185">Reference proteome</keyword>
<dbReference type="GO" id="GO:0071013">
    <property type="term" value="C:catalytic step 2 spliceosome"/>
    <property type="evidence" value="ECO:0007669"/>
    <property type="project" value="TreeGrafter"/>
</dbReference>
<sequence length="134" mass="15135">MKSQMASPGFTDVFTALVAVVNTKFPEVGDLLWRRIILQLKRAYKRNYKPQLLAAVKFIAHLVNQQVFHELVALELLTLLLDKPMDDSVEVAVGFVTECGSILQDLCPRGLHAYIRLTEEDTASSSRIFVKILF</sequence>
<dbReference type="EMBL" id="JACBKZ010000015">
    <property type="protein sequence ID" value="KAF5931209.1"/>
    <property type="molecule type" value="Genomic_DNA"/>
</dbReference>
<dbReference type="GO" id="GO:0000398">
    <property type="term" value="P:mRNA splicing, via spliceosome"/>
    <property type="evidence" value="ECO:0007669"/>
    <property type="project" value="TreeGrafter"/>
</dbReference>
<gene>
    <name evidence="1" type="ORF">HYC85_032082</name>
</gene>
<protein>
    <recommendedName>
        <fullName evidence="3">MIF4G domain-containing protein</fullName>
    </recommendedName>
</protein>
<dbReference type="InterPro" id="IPR050781">
    <property type="entry name" value="CWC22_splicing_factor"/>
</dbReference>
<dbReference type="Proteomes" id="UP000593564">
    <property type="component" value="Unassembled WGS sequence"/>
</dbReference>
<accession>A0A7J7FSH0</accession>
<dbReference type="PANTHER" id="PTHR18034">
    <property type="entry name" value="CELL CYCLE CONTROL PROTEIN CWF22-RELATED"/>
    <property type="match status" value="1"/>
</dbReference>
<reference evidence="2" key="1">
    <citation type="journal article" date="2020" name="Nat. Commun.">
        <title>Genome assembly of wild tea tree DASZ reveals pedigree and selection history of tea varieties.</title>
        <authorList>
            <person name="Zhang W."/>
            <person name="Zhang Y."/>
            <person name="Qiu H."/>
            <person name="Guo Y."/>
            <person name="Wan H."/>
            <person name="Zhang X."/>
            <person name="Scossa F."/>
            <person name="Alseekh S."/>
            <person name="Zhang Q."/>
            <person name="Wang P."/>
            <person name="Xu L."/>
            <person name="Schmidt M.H."/>
            <person name="Jia X."/>
            <person name="Li D."/>
            <person name="Zhu A."/>
            <person name="Guo F."/>
            <person name="Chen W."/>
            <person name="Ni D."/>
            <person name="Usadel B."/>
            <person name="Fernie A.R."/>
            <person name="Wen W."/>
        </authorList>
    </citation>
    <scope>NUCLEOTIDE SEQUENCE [LARGE SCALE GENOMIC DNA]</scope>
    <source>
        <strain evidence="2">cv. G240</strain>
    </source>
</reference>
<dbReference type="PANTHER" id="PTHR18034:SF3">
    <property type="entry name" value="PRE-MRNA-SPLICING FACTOR CWC22 HOMOLOG"/>
    <property type="match status" value="1"/>
</dbReference>
<dbReference type="AlphaFoldDB" id="A0A7J7FSH0"/>
<comment type="caution">
    <text evidence="1">The sequence shown here is derived from an EMBL/GenBank/DDBJ whole genome shotgun (WGS) entry which is preliminary data.</text>
</comment>
<evidence type="ECO:0000313" key="1">
    <source>
        <dbReference type="EMBL" id="KAF5931209.1"/>
    </source>
</evidence>
<reference evidence="1 2" key="2">
    <citation type="submission" date="2020-07" db="EMBL/GenBank/DDBJ databases">
        <title>Genome assembly of wild tea tree DASZ reveals pedigree and selection history of tea varieties.</title>
        <authorList>
            <person name="Zhang W."/>
        </authorList>
    </citation>
    <scope>NUCLEOTIDE SEQUENCE [LARGE SCALE GENOMIC DNA]</scope>
    <source>
        <strain evidence="2">cv. G240</strain>
        <tissue evidence="1">Leaf</tissue>
    </source>
</reference>